<organism evidence="3 4">
    <name type="scientific">Gracilimonas halophila</name>
    <dbReference type="NCBI Taxonomy" id="1834464"/>
    <lineage>
        <taxon>Bacteria</taxon>
        <taxon>Pseudomonadati</taxon>
        <taxon>Balneolota</taxon>
        <taxon>Balneolia</taxon>
        <taxon>Balneolales</taxon>
        <taxon>Balneolaceae</taxon>
        <taxon>Gracilimonas</taxon>
    </lineage>
</organism>
<accession>A0ABW5JH15</accession>
<gene>
    <name evidence="3" type="ORF">ACFSVN_00885</name>
</gene>
<proteinExistence type="predicted"/>
<name>A0ABW5JH15_9BACT</name>
<dbReference type="Proteomes" id="UP001597460">
    <property type="component" value="Unassembled WGS sequence"/>
</dbReference>
<evidence type="ECO:0000256" key="2">
    <source>
        <dbReference type="SAM" id="Phobius"/>
    </source>
</evidence>
<evidence type="ECO:0000313" key="4">
    <source>
        <dbReference type="Proteomes" id="UP001597460"/>
    </source>
</evidence>
<feature type="region of interest" description="Disordered" evidence="1">
    <location>
        <begin position="242"/>
        <end position="273"/>
    </location>
</feature>
<protein>
    <submittedName>
        <fullName evidence="3">Uncharacterized protein</fullName>
    </submittedName>
</protein>
<feature type="transmembrane region" description="Helical" evidence="2">
    <location>
        <begin position="192"/>
        <end position="209"/>
    </location>
</feature>
<dbReference type="RefSeq" id="WP_390297192.1">
    <property type="nucleotide sequence ID" value="NZ_JBHULI010000001.1"/>
</dbReference>
<keyword evidence="2" id="KW-0472">Membrane</keyword>
<keyword evidence="4" id="KW-1185">Reference proteome</keyword>
<feature type="transmembrane region" description="Helical" evidence="2">
    <location>
        <begin position="161"/>
        <end position="180"/>
    </location>
</feature>
<dbReference type="EMBL" id="JBHULI010000001">
    <property type="protein sequence ID" value="MFD2530995.1"/>
    <property type="molecule type" value="Genomic_DNA"/>
</dbReference>
<keyword evidence="2" id="KW-0812">Transmembrane</keyword>
<sequence>MFSEDEIRKIIQKAQLLQKFGDGSSSEERDHPDGIDRIYEIAKDLNIPKKYIYEAYLEHSGIATDEPIVVDTNDFNSTEVVGFAHGSIDKKLLNELKSQIEFHFNTLGEISHRRNKIVWKAKPVGPARLFASSTSPEVKLEKIGESTKVTVKQSLKTLNKLYLPSILAGFGAFMLLAAVIFDRAGNDTAPALIFSGIIMAASLGFAQFVKGRKTKKKTTLKDLTETLQGKIERHFKASAIDPEKEISSGEIKIPENEFNEQHIDGSSKPKIKE</sequence>
<keyword evidence="2" id="KW-1133">Transmembrane helix</keyword>
<comment type="caution">
    <text evidence="3">The sequence shown here is derived from an EMBL/GenBank/DDBJ whole genome shotgun (WGS) entry which is preliminary data.</text>
</comment>
<evidence type="ECO:0000313" key="3">
    <source>
        <dbReference type="EMBL" id="MFD2530995.1"/>
    </source>
</evidence>
<evidence type="ECO:0000256" key="1">
    <source>
        <dbReference type="SAM" id="MobiDB-lite"/>
    </source>
</evidence>
<reference evidence="4" key="1">
    <citation type="journal article" date="2019" name="Int. J. Syst. Evol. Microbiol.">
        <title>The Global Catalogue of Microorganisms (GCM) 10K type strain sequencing project: providing services to taxonomists for standard genome sequencing and annotation.</title>
        <authorList>
            <consortium name="The Broad Institute Genomics Platform"/>
            <consortium name="The Broad Institute Genome Sequencing Center for Infectious Disease"/>
            <person name="Wu L."/>
            <person name="Ma J."/>
        </authorList>
    </citation>
    <scope>NUCLEOTIDE SEQUENCE [LARGE SCALE GENOMIC DNA]</scope>
    <source>
        <strain evidence="4">KCTC 52042</strain>
    </source>
</reference>